<comment type="caution">
    <text evidence="1">The sequence shown here is derived from an EMBL/GenBank/DDBJ whole genome shotgun (WGS) entry which is preliminary data.</text>
</comment>
<proteinExistence type="predicted"/>
<evidence type="ECO:0000313" key="1">
    <source>
        <dbReference type="EMBL" id="KAJ8382865.1"/>
    </source>
</evidence>
<organism evidence="1 2">
    <name type="scientific">Synaphobranchus kaupii</name>
    <name type="common">Kaup's arrowtooth eel</name>
    <dbReference type="NCBI Taxonomy" id="118154"/>
    <lineage>
        <taxon>Eukaryota</taxon>
        <taxon>Metazoa</taxon>
        <taxon>Chordata</taxon>
        <taxon>Craniata</taxon>
        <taxon>Vertebrata</taxon>
        <taxon>Euteleostomi</taxon>
        <taxon>Actinopterygii</taxon>
        <taxon>Neopterygii</taxon>
        <taxon>Teleostei</taxon>
        <taxon>Anguilliformes</taxon>
        <taxon>Synaphobranchidae</taxon>
        <taxon>Synaphobranchus</taxon>
    </lineage>
</organism>
<evidence type="ECO:0000313" key="2">
    <source>
        <dbReference type="Proteomes" id="UP001152622"/>
    </source>
</evidence>
<sequence>MTHDCPSLMFLVFVQSDRQGETEGAMFQTHTGGVHLPLMRSQVEEEEEEDEGCWGTGPCIGPWALPITPALYGHRPPAWQRPQMPWKRPIHTQMSPFSPDAVLAAAPAQDRGSTHFGGR</sequence>
<name>A0A9Q1GEV5_SYNKA</name>
<dbReference type="Proteomes" id="UP001152622">
    <property type="component" value="Chromosome 1"/>
</dbReference>
<accession>A0A9Q1GEV5</accession>
<keyword evidence="2" id="KW-1185">Reference proteome</keyword>
<dbReference type="EMBL" id="JAINUF010000001">
    <property type="protein sequence ID" value="KAJ8382865.1"/>
    <property type="molecule type" value="Genomic_DNA"/>
</dbReference>
<protein>
    <submittedName>
        <fullName evidence="1">Uncharacterized protein</fullName>
    </submittedName>
</protein>
<dbReference type="AlphaFoldDB" id="A0A9Q1GEV5"/>
<gene>
    <name evidence="1" type="ORF">SKAU_G00036430</name>
</gene>
<reference evidence="1" key="1">
    <citation type="journal article" date="2023" name="Science">
        <title>Genome structures resolve the early diversification of teleost fishes.</title>
        <authorList>
            <person name="Parey E."/>
            <person name="Louis A."/>
            <person name="Montfort J."/>
            <person name="Bouchez O."/>
            <person name="Roques C."/>
            <person name="Iampietro C."/>
            <person name="Lluch J."/>
            <person name="Castinel A."/>
            <person name="Donnadieu C."/>
            <person name="Desvignes T."/>
            <person name="Floi Bucao C."/>
            <person name="Jouanno E."/>
            <person name="Wen M."/>
            <person name="Mejri S."/>
            <person name="Dirks R."/>
            <person name="Jansen H."/>
            <person name="Henkel C."/>
            <person name="Chen W.J."/>
            <person name="Zahm M."/>
            <person name="Cabau C."/>
            <person name="Klopp C."/>
            <person name="Thompson A.W."/>
            <person name="Robinson-Rechavi M."/>
            <person name="Braasch I."/>
            <person name="Lecointre G."/>
            <person name="Bobe J."/>
            <person name="Postlethwait J.H."/>
            <person name="Berthelot C."/>
            <person name="Roest Crollius H."/>
            <person name="Guiguen Y."/>
        </authorList>
    </citation>
    <scope>NUCLEOTIDE SEQUENCE</scope>
    <source>
        <strain evidence="1">WJC10195</strain>
    </source>
</reference>